<evidence type="ECO:0000256" key="8">
    <source>
        <dbReference type="ARBA" id="ARBA00022989"/>
    </source>
</evidence>
<evidence type="ECO:0000256" key="3">
    <source>
        <dbReference type="ARBA" id="ARBA00012438"/>
    </source>
</evidence>
<evidence type="ECO:0000259" key="12">
    <source>
        <dbReference type="PROSITE" id="PS50109"/>
    </source>
</evidence>
<reference evidence="14 15" key="1">
    <citation type="submission" date="2018-07" db="EMBL/GenBank/DDBJ databases">
        <title>Complete genome sequencing of Ornithinimicrobium sp. AMA3305.</title>
        <authorList>
            <person name="Bae J.-W."/>
        </authorList>
    </citation>
    <scope>NUCLEOTIDE SEQUENCE [LARGE SCALE GENOMIC DNA]</scope>
    <source>
        <strain evidence="14 15">AMA3305</strain>
    </source>
</reference>
<comment type="catalytic activity">
    <reaction evidence="1">
        <text>ATP + protein L-histidine = ADP + protein N-phospho-L-histidine.</text>
        <dbReference type="EC" id="2.7.13.3"/>
    </reaction>
</comment>
<evidence type="ECO:0000256" key="9">
    <source>
        <dbReference type="ARBA" id="ARBA00023012"/>
    </source>
</evidence>
<dbReference type="Pfam" id="PF00512">
    <property type="entry name" value="HisKA"/>
    <property type="match status" value="1"/>
</dbReference>
<dbReference type="PANTHER" id="PTHR45436:SF5">
    <property type="entry name" value="SENSOR HISTIDINE KINASE TRCS"/>
    <property type="match status" value="1"/>
</dbReference>
<evidence type="ECO:0000256" key="4">
    <source>
        <dbReference type="ARBA" id="ARBA00022553"/>
    </source>
</evidence>
<evidence type="ECO:0000259" key="13">
    <source>
        <dbReference type="PROSITE" id="PS50885"/>
    </source>
</evidence>
<feature type="transmembrane region" description="Helical" evidence="11">
    <location>
        <begin position="23"/>
        <end position="45"/>
    </location>
</feature>
<dbReference type="KEGG" id="orn:DV701_09690"/>
<dbReference type="GO" id="GO:0000155">
    <property type="term" value="F:phosphorelay sensor kinase activity"/>
    <property type="evidence" value="ECO:0007669"/>
    <property type="project" value="InterPro"/>
</dbReference>
<dbReference type="SUPFAM" id="SSF55874">
    <property type="entry name" value="ATPase domain of HSP90 chaperone/DNA topoisomerase II/histidine kinase"/>
    <property type="match status" value="1"/>
</dbReference>
<evidence type="ECO:0000313" key="15">
    <source>
        <dbReference type="Proteomes" id="UP000253790"/>
    </source>
</evidence>
<evidence type="ECO:0000256" key="1">
    <source>
        <dbReference type="ARBA" id="ARBA00000085"/>
    </source>
</evidence>
<dbReference type="PROSITE" id="PS50885">
    <property type="entry name" value="HAMP"/>
    <property type="match status" value="1"/>
</dbReference>
<dbReference type="PANTHER" id="PTHR45436">
    <property type="entry name" value="SENSOR HISTIDINE KINASE YKOH"/>
    <property type="match status" value="1"/>
</dbReference>
<feature type="domain" description="Histidine kinase" evidence="12">
    <location>
        <begin position="272"/>
        <end position="498"/>
    </location>
</feature>
<dbReference type="InterPro" id="IPR004358">
    <property type="entry name" value="Sig_transdc_His_kin-like_C"/>
</dbReference>
<dbReference type="Pfam" id="PF02518">
    <property type="entry name" value="HATPase_c"/>
    <property type="match status" value="1"/>
</dbReference>
<dbReference type="InterPro" id="IPR036890">
    <property type="entry name" value="HATPase_C_sf"/>
</dbReference>
<keyword evidence="15" id="KW-1185">Reference proteome</keyword>
<evidence type="ECO:0000256" key="5">
    <source>
        <dbReference type="ARBA" id="ARBA00022679"/>
    </source>
</evidence>
<evidence type="ECO:0000313" key="14">
    <source>
        <dbReference type="EMBL" id="AXH96354.1"/>
    </source>
</evidence>
<dbReference type="SUPFAM" id="SSF47384">
    <property type="entry name" value="Homodimeric domain of signal transducing histidine kinase"/>
    <property type="match status" value="1"/>
</dbReference>
<keyword evidence="8 11" id="KW-1133">Transmembrane helix</keyword>
<dbReference type="InterPro" id="IPR003594">
    <property type="entry name" value="HATPase_dom"/>
</dbReference>
<dbReference type="SMART" id="SM00304">
    <property type="entry name" value="HAMP"/>
    <property type="match status" value="1"/>
</dbReference>
<keyword evidence="5" id="KW-0808">Transferase</keyword>
<dbReference type="InterPro" id="IPR005467">
    <property type="entry name" value="His_kinase_dom"/>
</dbReference>
<keyword evidence="10 11" id="KW-0472">Membrane</keyword>
<dbReference type="InterPro" id="IPR003660">
    <property type="entry name" value="HAMP_dom"/>
</dbReference>
<protein>
    <recommendedName>
        <fullName evidence="3">histidine kinase</fullName>
        <ecNumber evidence="3">2.7.13.3</ecNumber>
    </recommendedName>
</protein>
<dbReference type="InterPro" id="IPR003661">
    <property type="entry name" value="HisK_dim/P_dom"/>
</dbReference>
<organism evidence="14 15">
    <name type="scientific">Ornithinimicrobium avium</name>
    <dbReference type="NCBI Taxonomy" id="2283195"/>
    <lineage>
        <taxon>Bacteria</taxon>
        <taxon>Bacillati</taxon>
        <taxon>Actinomycetota</taxon>
        <taxon>Actinomycetes</taxon>
        <taxon>Micrococcales</taxon>
        <taxon>Ornithinimicrobiaceae</taxon>
        <taxon>Ornithinimicrobium</taxon>
    </lineage>
</organism>
<dbReference type="PROSITE" id="PS50109">
    <property type="entry name" value="HIS_KIN"/>
    <property type="match status" value="1"/>
</dbReference>
<evidence type="ECO:0000256" key="11">
    <source>
        <dbReference type="SAM" id="Phobius"/>
    </source>
</evidence>
<feature type="transmembrane region" description="Helical" evidence="11">
    <location>
        <begin position="188"/>
        <end position="210"/>
    </location>
</feature>
<dbReference type="EMBL" id="CP031229">
    <property type="protein sequence ID" value="AXH96354.1"/>
    <property type="molecule type" value="Genomic_DNA"/>
</dbReference>
<evidence type="ECO:0000256" key="10">
    <source>
        <dbReference type="ARBA" id="ARBA00023136"/>
    </source>
</evidence>
<keyword evidence="7 14" id="KW-0418">Kinase</keyword>
<dbReference type="AlphaFoldDB" id="A0A345NMU6"/>
<dbReference type="RefSeq" id="WP_114928119.1">
    <property type="nucleotide sequence ID" value="NZ_CP031229.1"/>
</dbReference>
<dbReference type="Gene3D" id="1.10.287.130">
    <property type="match status" value="1"/>
</dbReference>
<evidence type="ECO:0000256" key="7">
    <source>
        <dbReference type="ARBA" id="ARBA00022777"/>
    </source>
</evidence>
<dbReference type="InterPro" id="IPR036097">
    <property type="entry name" value="HisK_dim/P_sf"/>
</dbReference>
<dbReference type="Gene3D" id="6.10.340.10">
    <property type="match status" value="1"/>
</dbReference>
<evidence type="ECO:0000256" key="2">
    <source>
        <dbReference type="ARBA" id="ARBA00004236"/>
    </source>
</evidence>
<dbReference type="SMART" id="SM00387">
    <property type="entry name" value="HATPase_c"/>
    <property type="match status" value="1"/>
</dbReference>
<keyword evidence="6 11" id="KW-0812">Transmembrane</keyword>
<comment type="subcellular location">
    <subcellularLocation>
        <location evidence="2">Cell membrane</location>
    </subcellularLocation>
</comment>
<gene>
    <name evidence="14" type="ORF">DV701_09690</name>
</gene>
<dbReference type="EC" id="2.7.13.3" evidence="3"/>
<dbReference type="Pfam" id="PF00672">
    <property type="entry name" value="HAMP"/>
    <property type="match status" value="1"/>
</dbReference>
<dbReference type="GO" id="GO:0005886">
    <property type="term" value="C:plasma membrane"/>
    <property type="evidence" value="ECO:0007669"/>
    <property type="project" value="UniProtKB-SubCell"/>
</dbReference>
<proteinExistence type="predicted"/>
<dbReference type="CDD" id="cd00075">
    <property type="entry name" value="HATPase"/>
    <property type="match status" value="1"/>
</dbReference>
<dbReference type="FunFam" id="1.10.287.130:FF:000001">
    <property type="entry name" value="Two-component sensor histidine kinase"/>
    <property type="match status" value="1"/>
</dbReference>
<dbReference type="PRINTS" id="PR00344">
    <property type="entry name" value="BCTRLSENSOR"/>
</dbReference>
<dbReference type="Proteomes" id="UP000253790">
    <property type="component" value="Chromosome"/>
</dbReference>
<evidence type="ECO:0000256" key="6">
    <source>
        <dbReference type="ARBA" id="ARBA00022692"/>
    </source>
</evidence>
<dbReference type="CDD" id="cd00082">
    <property type="entry name" value="HisKA"/>
    <property type="match status" value="1"/>
</dbReference>
<dbReference type="OrthoDB" id="9786919at2"/>
<accession>A0A345NMU6</accession>
<dbReference type="InterPro" id="IPR050428">
    <property type="entry name" value="TCS_sensor_his_kinase"/>
</dbReference>
<feature type="domain" description="HAMP" evidence="13">
    <location>
        <begin position="211"/>
        <end position="264"/>
    </location>
</feature>
<keyword evidence="4" id="KW-0597">Phosphoprotein</keyword>
<dbReference type="SMART" id="SM00388">
    <property type="entry name" value="HisKA"/>
    <property type="match status" value="1"/>
</dbReference>
<keyword evidence="9" id="KW-0902">Two-component regulatory system</keyword>
<dbReference type="Gene3D" id="3.30.565.10">
    <property type="entry name" value="Histidine kinase-like ATPase, C-terminal domain"/>
    <property type="match status" value="1"/>
</dbReference>
<name>A0A345NMU6_9MICO</name>
<sequence>MSEAVQEHVRRSRWGGWSVRQRLLVLIVLVMTAGLTVVGAVNFGLQYGSLTERVDAELQQEVSELGQMAQRGPAQDGRPYADVSDLFFAFLTTAVAGNDEAMMGMVEGEVEIFSGGARTFEVAHEEVQTAARGLSLEPGRARVTELRSQGTQLRMLVADVRLPLETRPARFVVVKDIGQQRAEIRRYALTYGVLAVLVLGAVAGLAHLLLGRLLRPLTELRAATAATTTDDLSRRVDVSGADTDVAELVVRYNEMLDRIEAGVQQQRQFLDDAAHELRTPLTIVRGNAELLSADDPQDVEATRRLVLGEVDRMQRLVDDLLMLARVQRPDFLRTGRADVTELTVEAMDRVTALGERTWRLRAGAEGSMRMDRQRVLQAVVQLAANAVKFSEPGSAIELSSAWAVTGSPAAIGAVAAGAVEARRYLVLSVHDEGIGIPDEQQERVFERFARADNAGQAEGSGLGLAIVRVIAEAHGGAVGVASVAGEGSTFWLALPDGSAPA</sequence>